<evidence type="ECO:0000256" key="2">
    <source>
        <dbReference type="ARBA" id="ARBA00022723"/>
    </source>
</evidence>
<evidence type="ECO:0000256" key="8">
    <source>
        <dbReference type="PROSITE-ProRule" id="PRU00027"/>
    </source>
</evidence>
<dbReference type="PANTHER" id="PTHR46481">
    <property type="entry name" value="ZINC FINGER BED DOMAIN-CONTAINING PROTEIN 4"/>
    <property type="match status" value="1"/>
</dbReference>
<evidence type="ECO:0000313" key="10">
    <source>
        <dbReference type="EMBL" id="SBP62795.1"/>
    </source>
</evidence>
<dbReference type="Pfam" id="PF02892">
    <property type="entry name" value="zf-BED"/>
    <property type="match status" value="1"/>
</dbReference>
<dbReference type="SUPFAM" id="SSF53098">
    <property type="entry name" value="Ribonuclease H-like"/>
    <property type="match status" value="1"/>
</dbReference>
<evidence type="ECO:0000256" key="3">
    <source>
        <dbReference type="ARBA" id="ARBA00022771"/>
    </source>
</evidence>
<dbReference type="InterPro" id="IPR052035">
    <property type="entry name" value="ZnF_BED_domain_contain"/>
</dbReference>
<accession>A0A1A8B8H2</accession>
<dbReference type="GO" id="GO:0003677">
    <property type="term" value="F:DNA binding"/>
    <property type="evidence" value="ECO:0007669"/>
    <property type="project" value="InterPro"/>
</dbReference>
<keyword evidence="7" id="KW-0539">Nucleus</keyword>
<evidence type="ECO:0000256" key="1">
    <source>
        <dbReference type="ARBA" id="ARBA00004123"/>
    </source>
</evidence>
<dbReference type="InterPro" id="IPR036236">
    <property type="entry name" value="Znf_C2H2_sf"/>
</dbReference>
<comment type="subcellular location">
    <subcellularLocation>
        <location evidence="1">Nucleus</location>
    </subcellularLocation>
</comment>
<evidence type="ECO:0000259" key="9">
    <source>
        <dbReference type="PROSITE" id="PS50808"/>
    </source>
</evidence>
<keyword evidence="2" id="KW-0479">Metal-binding</keyword>
<evidence type="ECO:0000256" key="5">
    <source>
        <dbReference type="ARBA" id="ARBA00023015"/>
    </source>
</evidence>
<dbReference type="SUPFAM" id="SSF140996">
    <property type="entry name" value="Hermes dimerisation domain"/>
    <property type="match status" value="1"/>
</dbReference>
<dbReference type="EMBL" id="HADY01024310">
    <property type="protein sequence ID" value="SBP62795.1"/>
    <property type="molecule type" value="Transcribed_RNA"/>
</dbReference>
<proteinExistence type="predicted"/>
<protein>
    <recommendedName>
        <fullName evidence="9">BED-type domain-containing protein</fullName>
    </recommendedName>
</protein>
<name>A0A1A8B8H2_NOTFU</name>
<reference evidence="10" key="2">
    <citation type="submission" date="2016-06" db="EMBL/GenBank/DDBJ databases">
        <title>The genome of a short-lived fish provides insights into sex chromosome evolution and the genetic control of aging.</title>
        <authorList>
            <person name="Reichwald K."/>
            <person name="Felder M."/>
            <person name="Petzold A."/>
            <person name="Koch P."/>
            <person name="Groth M."/>
            <person name="Platzer M."/>
        </authorList>
    </citation>
    <scope>NUCLEOTIDE SEQUENCE</scope>
    <source>
        <tissue evidence="10">Brain</tissue>
    </source>
</reference>
<feature type="domain" description="BED-type" evidence="9">
    <location>
        <begin position="45"/>
        <end position="95"/>
    </location>
</feature>
<reference evidence="10" key="1">
    <citation type="submission" date="2016-05" db="EMBL/GenBank/DDBJ databases">
        <authorList>
            <person name="Lavstsen T."/>
            <person name="Jespersen J.S."/>
        </authorList>
    </citation>
    <scope>NUCLEOTIDE SEQUENCE</scope>
    <source>
        <tissue evidence="10">Brain</tissue>
    </source>
</reference>
<organism evidence="10">
    <name type="scientific">Nothobranchius furzeri</name>
    <name type="common">Turquoise killifish</name>
    <dbReference type="NCBI Taxonomy" id="105023"/>
    <lineage>
        <taxon>Eukaryota</taxon>
        <taxon>Metazoa</taxon>
        <taxon>Chordata</taxon>
        <taxon>Craniata</taxon>
        <taxon>Vertebrata</taxon>
        <taxon>Euteleostomi</taxon>
        <taxon>Actinopterygii</taxon>
        <taxon>Neopterygii</taxon>
        <taxon>Teleostei</taxon>
        <taxon>Neoteleostei</taxon>
        <taxon>Acanthomorphata</taxon>
        <taxon>Ovalentaria</taxon>
        <taxon>Atherinomorphae</taxon>
        <taxon>Cyprinodontiformes</taxon>
        <taxon>Nothobranchiidae</taxon>
        <taxon>Nothobranchius</taxon>
    </lineage>
</organism>
<dbReference type="InterPro" id="IPR003656">
    <property type="entry name" value="Znf_BED"/>
</dbReference>
<dbReference type="PROSITE" id="PS50808">
    <property type="entry name" value="ZF_BED"/>
    <property type="match status" value="1"/>
</dbReference>
<keyword evidence="4" id="KW-0862">Zinc</keyword>
<dbReference type="GO" id="GO:0005634">
    <property type="term" value="C:nucleus"/>
    <property type="evidence" value="ECO:0007669"/>
    <property type="project" value="UniProtKB-SubCell"/>
</dbReference>
<evidence type="ECO:0000256" key="7">
    <source>
        <dbReference type="ARBA" id="ARBA00023242"/>
    </source>
</evidence>
<gene>
    <name evidence="10" type="primary">Nfu_g_1_004840</name>
</gene>
<evidence type="ECO:0000256" key="4">
    <source>
        <dbReference type="ARBA" id="ARBA00022833"/>
    </source>
</evidence>
<dbReference type="SUPFAM" id="SSF57667">
    <property type="entry name" value="beta-beta-alpha zinc fingers"/>
    <property type="match status" value="1"/>
</dbReference>
<keyword evidence="6" id="KW-0804">Transcription</keyword>
<keyword evidence="5" id="KW-0805">Transcription regulation</keyword>
<dbReference type="GO" id="GO:0008270">
    <property type="term" value="F:zinc ion binding"/>
    <property type="evidence" value="ECO:0007669"/>
    <property type="project" value="UniProtKB-KW"/>
</dbReference>
<sequence>TFGTFGTFDSCPAAYISGGTCAVVPLQLSVRAESPEKKKIIANRQRSSKVWEHFMKATEKQVECKLCKVKLSFHGSTSAMHEHLKRKHVMAENEESPLAKRKRSSTMDEFLTRPTKCTPQQANALTEAILNMLVTDMRLLSMVGHQGFKDMIEMFNQEYYEKYLPGRSHFTTLMERKYETTFEKVKQALRAVTGSLTLTADVWTSRATEAYLGVSCHFLSEDWNMKSFNLSIMRGEAHWYKYNDLDRRGFS</sequence>
<feature type="non-terminal residue" evidence="10">
    <location>
        <position position="1"/>
    </location>
</feature>
<dbReference type="PANTHER" id="PTHR46481:SF10">
    <property type="entry name" value="ZINC FINGER BED DOMAIN-CONTAINING PROTEIN 39"/>
    <property type="match status" value="1"/>
</dbReference>
<dbReference type="GO" id="GO:0009791">
    <property type="term" value="P:post-embryonic development"/>
    <property type="evidence" value="ECO:0007669"/>
    <property type="project" value="UniProtKB-ARBA"/>
</dbReference>
<evidence type="ECO:0000256" key="6">
    <source>
        <dbReference type="ARBA" id="ARBA00023163"/>
    </source>
</evidence>
<dbReference type="AlphaFoldDB" id="A0A1A8B8H2"/>
<keyword evidence="3 8" id="KW-0863">Zinc-finger</keyword>
<dbReference type="SMART" id="SM00614">
    <property type="entry name" value="ZnF_BED"/>
    <property type="match status" value="1"/>
</dbReference>
<dbReference type="InterPro" id="IPR012337">
    <property type="entry name" value="RNaseH-like_sf"/>
</dbReference>